<evidence type="ECO:0000313" key="3">
    <source>
        <dbReference type="Proteomes" id="UP000483286"/>
    </source>
</evidence>
<proteinExistence type="predicted"/>
<comment type="caution">
    <text evidence="2">The sequence shown here is derived from an EMBL/GenBank/DDBJ whole genome shotgun (WGS) entry which is preliminary data.</text>
</comment>
<organism evidence="2 3">
    <name type="scientific">Deinococcus arboris</name>
    <dbReference type="NCBI Taxonomy" id="2682977"/>
    <lineage>
        <taxon>Bacteria</taxon>
        <taxon>Thermotogati</taxon>
        <taxon>Deinococcota</taxon>
        <taxon>Deinococci</taxon>
        <taxon>Deinococcales</taxon>
        <taxon>Deinococcaceae</taxon>
        <taxon>Deinococcus</taxon>
    </lineage>
</organism>
<protein>
    <submittedName>
        <fullName evidence="2">Uncharacterized protein</fullName>
    </submittedName>
</protein>
<keyword evidence="3" id="KW-1185">Reference proteome</keyword>
<evidence type="ECO:0000256" key="1">
    <source>
        <dbReference type="SAM" id="MobiDB-lite"/>
    </source>
</evidence>
<reference evidence="2 3" key="1">
    <citation type="submission" date="2019-12" db="EMBL/GenBank/DDBJ databases">
        <title>Deinococcus sp. HMF7620 Genome sequencing and assembly.</title>
        <authorList>
            <person name="Kang H."/>
            <person name="Kim H."/>
            <person name="Joh K."/>
        </authorList>
    </citation>
    <scope>NUCLEOTIDE SEQUENCE [LARGE SCALE GENOMIC DNA]</scope>
    <source>
        <strain evidence="2 3">HMF7620</strain>
    </source>
</reference>
<evidence type="ECO:0000313" key="2">
    <source>
        <dbReference type="EMBL" id="MVN88770.1"/>
    </source>
</evidence>
<gene>
    <name evidence="2" type="ORF">GO986_18690</name>
</gene>
<name>A0A7C9I124_9DEIO</name>
<dbReference type="AlphaFoldDB" id="A0A7C9I124"/>
<dbReference type="RefSeq" id="WP_157460881.1">
    <property type="nucleotide sequence ID" value="NZ_WQLB01000034.1"/>
</dbReference>
<dbReference type="Proteomes" id="UP000483286">
    <property type="component" value="Unassembled WGS sequence"/>
</dbReference>
<feature type="region of interest" description="Disordered" evidence="1">
    <location>
        <begin position="39"/>
        <end position="63"/>
    </location>
</feature>
<sequence length="143" mass="15280">MSATLRLHPDAEERLRQYLQPALEVVADTTLRFLQEKLNQPGTGIHHPGLPNPSSNPGEYPAKQSGALLACLGKAKLGDGSWVVGALNSVSPVPPEAWALEFPQPPNSPVSRSTGYGARPWLSKALGDSELQAQLRAALNALR</sequence>
<accession>A0A7C9I124</accession>
<dbReference type="EMBL" id="WQLB01000034">
    <property type="protein sequence ID" value="MVN88770.1"/>
    <property type="molecule type" value="Genomic_DNA"/>
</dbReference>